<sequence length="165" mass="16758">MAPSPPSLLSKFFQLGIGADTVNHCGSCPCCPNETDSRANLPIPMQNLTADGTTTAQPDLQATMEMLHYVTSASTSPTTGQAGQAGPSRIIGNHQSIGTSATHTIPAPTFASPTNFAGNGQGLAPGQLTPVIYASSQESHNDPEVNANGVGAQEIADGDSGIAQL</sequence>
<feature type="region of interest" description="Disordered" evidence="1">
    <location>
        <begin position="138"/>
        <end position="165"/>
    </location>
</feature>
<proteinExistence type="predicted"/>
<keyword evidence="3" id="KW-1185">Reference proteome</keyword>
<dbReference type="Proteomes" id="UP000275078">
    <property type="component" value="Unassembled WGS sequence"/>
</dbReference>
<name>A0A3N4HSL2_ASCIM</name>
<evidence type="ECO:0000256" key="1">
    <source>
        <dbReference type="SAM" id="MobiDB-lite"/>
    </source>
</evidence>
<gene>
    <name evidence="2" type="ORF">BJ508DRAFT_314533</name>
</gene>
<feature type="compositionally biased region" description="Polar residues" evidence="1">
    <location>
        <begin position="93"/>
        <end position="103"/>
    </location>
</feature>
<dbReference type="EMBL" id="ML119852">
    <property type="protein sequence ID" value="RPA72654.1"/>
    <property type="molecule type" value="Genomic_DNA"/>
</dbReference>
<evidence type="ECO:0000313" key="2">
    <source>
        <dbReference type="EMBL" id="RPA72654.1"/>
    </source>
</evidence>
<evidence type="ECO:0000313" key="3">
    <source>
        <dbReference type="Proteomes" id="UP000275078"/>
    </source>
</evidence>
<organism evidence="2 3">
    <name type="scientific">Ascobolus immersus RN42</name>
    <dbReference type="NCBI Taxonomy" id="1160509"/>
    <lineage>
        <taxon>Eukaryota</taxon>
        <taxon>Fungi</taxon>
        <taxon>Dikarya</taxon>
        <taxon>Ascomycota</taxon>
        <taxon>Pezizomycotina</taxon>
        <taxon>Pezizomycetes</taxon>
        <taxon>Pezizales</taxon>
        <taxon>Ascobolaceae</taxon>
        <taxon>Ascobolus</taxon>
    </lineage>
</organism>
<accession>A0A3N4HSL2</accession>
<protein>
    <submittedName>
        <fullName evidence="2">Uncharacterized protein</fullName>
    </submittedName>
</protein>
<dbReference type="AlphaFoldDB" id="A0A3N4HSL2"/>
<reference evidence="2 3" key="1">
    <citation type="journal article" date="2018" name="Nat. Ecol. Evol.">
        <title>Pezizomycetes genomes reveal the molecular basis of ectomycorrhizal truffle lifestyle.</title>
        <authorList>
            <person name="Murat C."/>
            <person name="Payen T."/>
            <person name="Noel B."/>
            <person name="Kuo A."/>
            <person name="Morin E."/>
            <person name="Chen J."/>
            <person name="Kohler A."/>
            <person name="Krizsan K."/>
            <person name="Balestrini R."/>
            <person name="Da Silva C."/>
            <person name="Montanini B."/>
            <person name="Hainaut M."/>
            <person name="Levati E."/>
            <person name="Barry K.W."/>
            <person name="Belfiori B."/>
            <person name="Cichocki N."/>
            <person name="Clum A."/>
            <person name="Dockter R.B."/>
            <person name="Fauchery L."/>
            <person name="Guy J."/>
            <person name="Iotti M."/>
            <person name="Le Tacon F."/>
            <person name="Lindquist E.A."/>
            <person name="Lipzen A."/>
            <person name="Malagnac F."/>
            <person name="Mello A."/>
            <person name="Molinier V."/>
            <person name="Miyauchi S."/>
            <person name="Poulain J."/>
            <person name="Riccioni C."/>
            <person name="Rubini A."/>
            <person name="Sitrit Y."/>
            <person name="Splivallo R."/>
            <person name="Traeger S."/>
            <person name="Wang M."/>
            <person name="Zifcakova L."/>
            <person name="Wipf D."/>
            <person name="Zambonelli A."/>
            <person name="Paolocci F."/>
            <person name="Nowrousian M."/>
            <person name="Ottonello S."/>
            <person name="Baldrian P."/>
            <person name="Spatafora J.W."/>
            <person name="Henrissat B."/>
            <person name="Nagy L.G."/>
            <person name="Aury J.M."/>
            <person name="Wincker P."/>
            <person name="Grigoriev I.V."/>
            <person name="Bonfante P."/>
            <person name="Martin F.M."/>
        </authorList>
    </citation>
    <scope>NUCLEOTIDE SEQUENCE [LARGE SCALE GENOMIC DNA]</scope>
    <source>
        <strain evidence="2 3">RN42</strain>
    </source>
</reference>
<feature type="region of interest" description="Disordered" evidence="1">
    <location>
        <begin position="74"/>
        <end position="123"/>
    </location>
</feature>